<dbReference type="PRINTS" id="PR00090">
    <property type="entry name" value="RNGDIOXGNASE"/>
</dbReference>
<organism evidence="9 10">
    <name type="scientific">Noviherbaspirillum sedimenti</name>
    <dbReference type="NCBI Taxonomy" id="2320865"/>
    <lineage>
        <taxon>Bacteria</taxon>
        <taxon>Pseudomonadati</taxon>
        <taxon>Pseudomonadota</taxon>
        <taxon>Betaproteobacteria</taxon>
        <taxon>Burkholderiales</taxon>
        <taxon>Oxalobacteraceae</taxon>
        <taxon>Noviherbaspirillum</taxon>
    </lineage>
</organism>
<reference evidence="10" key="1">
    <citation type="submission" date="2018-09" db="EMBL/GenBank/DDBJ databases">
        <authorList>
            <person name="Zhu H."/>
        </authorList>
    </citation>
    <scope>NUCLEOTIDE SEQUENCE [LARGE SCALE GENOMIC DNA]</scope>
    <source>
        <strain evidence="10">K1S02-23</strain>
    </source>
</reference>
<evidence type="ECO:0000313" key="9">
    <source>
        <dbReference type="EMBL" id="RJG03360.1"/>
    </source>
</evidence>
<dbReference type="PROSITE" id="PS51296">
    <property type="entry name" value="RIESKE"/>
    <property type="match status" value="1"/>
</dbReference>
<evidence type="ECO:0000256" key="4">
    <source>
        <dbReference type="ARBA" id="ARBA00022723"/>
    </source>
</evidence>
<evidence type="ECO:0000256" key="7">
    <source>
        <dbReference type="ARBA" id="ARBA00023014"/>
    </source>
</evidence>
<dbReference type="RefSeq" id="WP_119786855.1">
    <property type="nucleotide sequence ID" value="NZ_QYUQ01000002.1"/>
</dbReference>
<dbReference type="InterPro" id="IPR015879">
    <property type="entry name" value="Ring_hydroxy_dOase_asu_C_dom"/>
</dbReference>
<keyword evidence="6" id="KW-0408">Iron</keyword>
<keyword evidence="9" id="KW-0223">Dioxygenase</keyword>
<keyword evidence="7" id="KW-0411">Iron-sulfur</keyword>
<keyword evidence="3" id="KW-0001">2Fe-2S</keyword>
<feature type="domain" description="Rieske" evidence="8">
    <location>
        <begin position="63"/>
        <end position="170"/>
    </location>
</feature>
<keyword evidence="10" id="KW-1185">Reference proteome</keyword>
<evidence type="ECO:0000256" key="1">
    <source>
        <dbReference type="ARBA" id="ARBA00001962"/>
    </source>
</evidence>
<evidence type="ECO:0000259" key="8">
    <source>
        <dbReference type="PROSITE" id="PS51296"/>
    </source>
</evidence>
<dbReference type="SUPFAM" id="SSF50022">
    <property type="entry name" value="ISP domain"/>
    <property type="match status" value="1"/>
</dbReference>
<comment type="similarity">
    <text evidence="2">Belongs to the bacterial ring-hydroxylating dioxygenase alpha subunit family.</text>
</comment>
<dbReference type="InterPro" id="IPR036922">
    <property type="entry name" value="Rieske_2Fe-2S_sf"/>
</dbReference>
<evidence type="ECO:0000313" key="10">
    <source>
        <dbReference type="Proteomes" id="UP000266327"/>
    </source>
</evidence>
<name>A0A3A3GQW5_9BURK</name>
<dbReference type="PANTHER" id="PTHR43756:SF5">
    <property type="entry name" value="CHOLINE MONOOXYGENASE, CHLOROPLASTIC"/>
    <property type="match status" value="1"/>
</dbReference>
<sequence length="450" mass="51993">MDKKFDERVTIIARNGSTWTEPAVMDGGTSEMLRGDVISGDRYWSREFMQKEWDHMWSRVWHIGARVAELMEPGDYVVHNFMQESVLLVRQDDDSIRAFYNVCPHRGNRLVWGDAGGMKKFSCAYHGWEFSKNGQLQHAPDPENFRKGSPCGKVTLVELKCEVWGGFVWYNMDPEAKSLLEYLDPLPKHFANRELDKMKRIVWRKVDVNCNWKFASDNFNESYHVRIVHPTMGVYVVEDYSGHTFEMYANGHNRALELGQPSSRFITQNDYWESLLKAWKLDPAVYAGCAAEARLALQAQKRKLGPARGHEYMAKLTDDELTDFFHYTAFPNLTITGTPMDGAVHIFRTEPHPTDPEKCTFEYWGLYPEIKGAETIPTVSGPRPWEEAEPEILTYGIDEVGDFIDEDLSVAVNQQKGLHSRGYRDAILSEQEARVRRFHEVLNDYIADRR</sequence>
<dbReference type="OrthoDB" id="9800167at2"/>
<proteinExistence type="inferred from homology"/>
<dbReference type="AlphaFoldDB" id="A0A3A3GQW5"/>
<accession>A0A3A3GQW5</accession>
<dbReference type="InterPro" id="IPR017941">
    <property type="entry name" value="Rieske_2Fe-2S"/>
</dbReference>
<comment type="cofactor">
    <cofactor evidence="1">
        <name>Fe cation</name>
        <dbReference type="ChEBI" id="CHEBI:24875"/>
    </cofactor>
</comment>
<dbReference type="GO" id="GO:0051213">
    <property type="term" value="F:dioxygenase activity"/>
    <property type="evidence" value="ECO:0007669"/>
    <property type="project" value="UniProtKB-KW"/>
</dbReference>
<evidence type="ECO:0000256" key="5">
    <source>
        <dbReference type="ARBA" id="ARBA00023002"/>
    </source>
</evidence>
<dbReference type="Pfam" id="PF00848">
    <property type="entry name" value="Ring_hydroxyl_A"/>
    <property type="match status" value="1"/>
</dbReference>
<dbReference type="CDD" id="cd08882">
    <property type="entry name" value="RHO_alpha_C_MupW-like"/>
    <property type="match status" value="1"/>
</dbReference>
<dbReference type="PANTHER" id="PTHR43756">
    <property type="entry name" value="CHOLINE MONOOXYGENASE, CHLOROPLASTIC"/>
    <property type="match status" value="1"/>
</dbReference>
<dbReference type="Gene3D" id="3.90.380.10">
    <property type="entry name" value="Naphthalene 1,2-dioxygenase Alpha Subunit, Chain A, domain 1"/>
    <property type="match status" value="1"/>
</dbReference>
<dbReference type="Proteomes" id="UP000266327">
    <property type="component" value="Unassembled WGS sequence"/>
</dbReference>
<dbReference type="InterPro" id="IPR001663">
    <property type="entry name" value="Rng_hydr_dOase-A"/>
</dbReference>
<keyword evidence="4" id="KW-0479">Metal-binding</keyword>
<evidence type="ECO:0000256" key="3">
    <source>
        <dbReference type="ARBA" id="ARBA00022714"/>
    </source>
</evidence>
<keyword evidence="5" id="KW-0560">Oxidoreductase</keyword>
<dbReference type="GO" id="GO:0005506">
    <property type="term" value="F:iron ion binding"/>
    <property type="evidence" value="ECO:0007669"/>
    <property type="project" value="InterPro"/>
</dbReference>
<comment type="caution">
    <text evidence="9">The sequence shown here is derived from an EMBL/GenBank/DDBJ whole genome shotgun (WGS) entry which is preliminary data.</text>
</comment>
<protein>
    <submittedName>
        <fullName evidence="9">Aromatic ring-hydroxylating dioxygenase subunit alpha</fullName>
    </submittedName>
</protein>
<dbReference type="CDD" id="cd03469">
    <property type="entry name" value="Rieske_RO_Alpha_N"/>
    <property type="match status" value="1"/>
</dbReference>
<evidence type="ECO:0000256" key="2">
    <source>
        <dbReference type="ARBA" id="ARBA00008751"/>
    </source>
</evidence>
<evidence type="ECO:0000256" key="6">
    <source>
        <dbReference type="ARBA" id="ARBA00023004"/>
    </source>
</evidence>
<gene>
    <name evidence="9" type="ORF">D3878_18635</name>
</gene>
<dbReference type="Pfam" id="PF00355">
    <property type="entry name" value="Rieske"/>
    <property type="match status" value="1"/>
</dbReference>
<dbReference type="GO" id="GO:0051537">
    <property type="term" value="F:2 iron, 2 sulfur cluster binding"/>
    <property type="evidence" value="ECO:0007669"/>
    <property type="project" value="UniProtKB-KW"/>
</dbReference>
<dbReference type="SUPFAM" id="SSF55961">
    <property type="entry name" value="Bet v1-like"/>
    <property type="match status" value="1"/>
</dbReference>
<dbReference type="Gene3D" id="2.102.10.10">
    <property type="entry name" value="Rieske [2Fe-2S] iron-sulphur domain"/>
    <property type="match status" value="1"/>
</dbReference>
<dbReference type="EMBL" id="QYUQ01000002">
    <property type="protein sequence ID" value="RJG03360.1"/>
    <property type="molecule type" value="Genomic_DNA"/>
</dbReference>